<evidence type="ECO:0000313" key="2">
    <source>
        <dbReference type="EMBL" id="NAW66705.1"/>
    </source>
</evidence>
<name>A0A7X4WF13_9GAMM</name>
<sequence>MEKNAQIGQIDARLVQAARLVPQQVGQVKLSKTQLRVLQAMTKGEQVTPSQIAERCDLSNSWASTLLRRLSEKAYVTRQAFACPAGGVEYVYVIA</sequence>
<gene>
    <name evidence="2" type="ORF">CAG72_16020</name>
</gene>
<proteinExistence type="predicted"/>
<dbReference type="AlphaFoldDB" id="A0A7X4WF13"/>
<dbReference type="InterPro" id="IPR036388">
    <property type="entry name" value="WH-like_DNA-bd_sf"/>
</dbReference>
<dbReference type="SUPFAM" id="SSF46785">
    <property type="entry name" value="Winged helix' DNA-binding domain"/>
    <property type="match status" value="1"/>
</dbReference>
<organism evidence="2 3">
    <name type="scientific">Photobacterium halotolerans</name>
    <dbReference type="NCBI Taxonomy" id="265726"/>
    <lineage>
        <taxon>Bacteria</taxon>
        <taxon>Pseudomonadati</taxon>
        <taxon>Pseudomonadota</taxon>
        <taxon>Gammaproteobacteria</taxon>
        <taxon>Vibrionales</taxon>
        <taxon>Vibrionaceae</taxon>
        <taxon>Photobacterium</taxon>
    </lineage>
</organism>
<dbReference type="InterPro" id="IPR036390">
    <property type="entry name" value="WH_DNA-bd_sf"/>
</dbReference>
<dbReference type="Gene3D" id="1.10.10.10">
    <property type="entry name" value="Winged helix-like DNA-binding domain superfamily/Winged helix DNA-binding domain"/>
    <property type="match status" value="1"/>
</dbReference>
<evidence type="ECO:0000313" key="3">
    <source>
        <dbReference type="Proteomes" id="UP000465712"/>
    </source>
</evidence>
<dbReference type="GO" id="GO:0003700">
    <property type="term" value="F:DNA-binding transcription factor activity"/>
    <property type="evidence" value="ECO:0007669"/>
    <property type="project" value="InterPro"/>
</dbReference>
<dbReference type="RefSeq" id="WP_161446188.1">
    <property type="nucleotide sequence ID" value="NZ_WXWW01000231.1"/>
</dbReference>
<dbReference type="Proteomes" id="UP000465712">
    <property type="component" value="Unassembled WGS sequence"/>
</dbReference>
<dbReference type="EMBL" id="WXWW01000231">
    <property type="protein sequence ID" value="NAW66705.1"/>
    <property type="molecule type" value="Genomic_DNA"/>
</dbReference>
<feature type="domain" description="HTH marR-type" evidence="1">
    <location>
        <begin position="30"/>
        <end position="80"/>
    </location>
</feature>
<dbReference type="InterPro" id="IPR000835">
    <property type="entry name" value="HTH_MarR-typ"/>
</dbReference>
<reference evidence="2 3" key="1">
    <citation type="submission" date="2017-05" db="EMBL/GenBank/DDBJ databases">
        <title>High clonality and local adaptation shapes Vibrionaceae linages within an endangered oasis.</title>
        <authorList>
            <person name="Vazquez-Rosas-Landa M."/>
        </authorList>
    </citation>
    <scope>NUCLEOTIDE SEQUENCE [LARGE SCALE GENOMIC DNA]</scope>
    <source>
        <strain evidence="2 3">P46_P4S1P180</strain>
    </source>
</reference>
<protein>
    <submittedName>
        <fullName evidence="2">MarR family transcriptional regulator</fullName>
    </submittedName>
</protein>
<dbReference type="Pfam" id="PF12802">
    <property type="entry name" value="MarR_2"/>
    <property type="match status" value="1"/>
</dbReference>
<evidence type="ECO:0000259" key="1">
    <source>
        <dbReference type="Pfam" id="PF12802"/>
    </source>
</evidence>
<comment type="caution">
    <text evidence="2">The sequence shown here is derived from an EMBL/GenBank/DDBJ whole genome shotgun (WGS) entry which is preliminary data.</text>
</comment>
<accession>A0A7X4WF13</accession>